<dbReference type="Gene3D" id="1.10.10.60">
    <property type="entry name" value="Homeodomain-like"/>
    <property type="match status" value="1"/>
</dbReference>
<proteinExistence type="predicted"/>
<dbReference type="GeneID" id="107073969"/>
<feature type="transmembrane region" description="Helical" evidence="13">
    <location>
        <begin position="50"/>
        <end position="68"/>
    </location>
</feature>
<evidence type="ECO:0000256" key="12">
    <source>
        <dbReference type="SAM" id="MobiDB-lite"/>
    </source>
</evidence>
<sequence length="383" mass="46079">MTSWISNSEYQCALPAKNAWWKLNSSLWCERSTKCEDINLHIKQYINSQHVLFLFLMSLFLFIMKYTFERYLFVLFGQFLGIKDERKKKVRQIEILKKAYINKKINHEQILALAKQLNCSERQIERWLRFNKFQDISSTLTKFCESCWRCFYYTCMFIYGLLILWNKPWFWNTTQCYYNYPYHSITNDIGWYYIITTAIYLISTITHFFETKRNDFWQVFIHHIIAIVLLFLTWVNNLTRLISLVIVLHDASEIFLELAKTARYANYKNTSNIMFVIFTISWICTRIGIFPFSIIYSLFFEAPKHMSMFPTFYVIEALLCLLFLLHLFWTYLIIKVAYNNFYTGQKKGDIRSDNEDVSDVSDNEINSSVNDTTKYNKRNLDKH</sequence>
<gene>
    <name evidence="16" type="primary">LOC107073969</name>
</gene>
<evidence type="ECO:0000256" key="1">
    <source>
        <dbReference type="ARBA" id="ARBA00004123"/>
    </source>
</evidence>
<keyword evidence="8 13" id="KW-1133">Transmembrane helix</keyword>
<dbReference type="Proteomes" id="UP000694924">
    <property type="component" value="Unplaced"/>
</dbReference>
<dbReference type="InterPro" id="IPR009057">
    <property type="entry name" value="Homeodomain-like_sf"/>
</dbReference>
<evidence type="ECO:0000313" key="15">
    <source>
        <dbReference type="Proteomes" id="UP000694924"/>
    </source>
</evidence>
<keyword evidence="7" id="KW-0256">Endoplasmic reticulum</keyword>
<dbReference type="PANTHER" id="PTHR12560:SF0">
    <property type="entry name" value="LD18904P"/>
    <property type="match status" value="1"/>
</dbReference>
<comment type="pathway">
    <text evidence="4">Sphingolipid metabolism.</text>
</comment>
<dbReference type="CDD" id="cd00086">
    <property type="entry name" value="homeodomain"/>
    <property type="match status" value="1"/>
</dbReference>
<accession>A0ABM1JDA0</accession>
<feature type="transmembrane region" description="Helical" evidence="13">
    <location>
        <begin position="190"/>
        <end position="209"/>
    </location>
</feature>
<comment type="subcellular location">
    <subcellularLocation>
        <location evidence="2">Endoplasmic reticulum membrane</location>
        <topology evidence="2">Multi-pass membrane protein</topology>
    </subcellularLocation>
    <subcellularLocation>
        <location evidence="1">Nucleus</location>
    </subcellularLocation>
</comment>
<evidence type="ECO:0000256" key="5">
    <source>
        <dbReference type="ARBA" id="ARBA00022679"/>
    </source>
</evidence>
<feature type="transmembrane region" description="Helical" evidence="13">
    <location>
        <begin position="216"/>
        <end position="235"/>
    </location>
</feature>
<protein>
    <submittedName>
        <fullName evidence="16">Ceramide synthase 5-like isoform X1</fullName>
    </submittedName>
</protein>
<reference evidence="16" key="1">
    <citation type="submission" date="2025-08" db="UniProtKB">
        <authorList>
            <consortium name="RefSeq"/>
        </authorList>
    </citation>
    <scope>IDENTIFICATION</scope>
    <source>
        <tissue evidence="16">Whole body</tissue>
    </source>
</reference>
<dbReference type="RefSeq" id="XP_015190438.1">
    <property type="nucleotide sequence ID" value="XM_015334952.1"/>
</dbReference>
<feature type="transmembrane region" description="Helical" evidence="13">
    <location>
        <begin position="311"/>
        <end position="334"/>
    </location>
</feature>
<dbReference type="PANTHER" id="PTHR12560">
    <property type="entry name" value="LONGEVITY ASSURANCE FACTOR 1 LAG1"/>
    <property type="match status" value="1"/>
</dbReference>
<evidence type="ECO:0000256" key="13">
    <source>
        <dbReference type="SAM" id="Phobius"/>
    </source>
</evidence>
<name>A0ABM1JDA0_POLDO</name>
<feature type="transmembrane region" description="Helical" evidence="13">
    <location>
        <begin position="150"/>
        <end position="170"/>
    </location>
</feature>
<evidence type="ECO:0000256" key="11">
    <source>
        <dbReference type="PROSITE-ProRule" id="PRU00205"/>
    </source>
</evidence>
<dbReference type="InterPro" id="IPR006634">
    <property type="entry name" value="TLC-dom"/>
</dbReference>
<keyword evidence="9" id="KW-0443">Lipid metabolism</keyword>
<keyword evidence="5" id="KW-0808">Transferase</keyword>
<comment type="pathway">
    <text evidence="3">Lipid metabolism; sphingolipid metabolism.</text>
</comment>
<evidence type="ECO:0000256" key="2">
    <source>
        <dbReference type="ARBA" id="ARBA00004477"/>
    </source>
</evidence>
<evidence type="ECO:0000256" key="8">
    <source>
        <dbReference type="ARBA" id="ARBA00022989"/>
    </source>
</evidence>
<feature type="domain" description="TLC" evidence="14">
    <location>
        <begin position="141"/>
        <end position="342"/>
    </location>
</feature>
<dbReference type="InterPro" id="IPR001356">
    <property type="entry name" value="HD"/>
</dbReference>
<evidence type="ECO:0000259" key="14">
    <source>
        <dbReference type="PROSITE" id="PS50922"/>
    </source>
</evidence>
<dbReference type="PROSITE" id="PS50922">
    <property type="entry name" value="TLC"/>
    <property type="match status" value="1"/>
</dbReference>
<evidence type="ECO:0000256" key="6">
    <source>
        <dbReference type="ARBA" id="ARBA00022692"/>
    </source>
</evidence>
<evidence type="ECO:0000256" key="7">
    <source>
        <dbReference type="ARBA" id="ARBA00022824"/>
    </source>
</evidence>
<feature type="transmembrane region" description="Helical" evidence="13">
    <location>
        <begin position="271"/>
        <end position="299"/>
    </location>
</feature>
<dbReference type="Pfam" id="PF03798">
    <property type="entry name" value="TRAM_LAG1_CLN8"/>
    <property type="match status" value="1"/>
</dbReference>
<evidence type="ECO:0000313" key="16">
    <source>
        <dbReference type="RefSeq" id="XP_015190438.1"/>
    </source>
</evidence>
<dbReference type="SUPFAM" id="SSF46689">
    <property type="entry name" value="Homeodomain-like"/>
    <property type="match status" value="1"/>
</dbReference>
<feature type="region of interest" description="Disordered" evidence="12">
    <location>
        <begin position="350"/>
        <end position="383"/>
    </location>
</feature>
<keyword evidence="6 11" id="KW-0812">Transmembrane</keyword>
<dbReference type="SMART" id="SM00724">
    <property type="entry name" value="TLC"/>
    <property type="match status" value="1"/>
</dbReference>
<dbReference type="InterPro" id="IPR016439">
    <property type="entry name" value="Lag1/Lac1-like"/>
</dbReference>
<evidence type="ECO:0000256" key="10">
    <source>
        <dbReference type="ARBA" id="ARBA00023136"/>
    </source>
</evidence>
<keyword evidence="15" id="KW-1185">Reference proteome</keyword>
<dbReference type="PIRSF" id="PIRSF005225">
    <property type="entry name" value="LAG1_LAC1"/>
    <property type="match status" value="1"/>
</dbReference>
<evidence type="ECO:0000256" key="3">
    <source>
        <dbReference type="ARBA" id="ARBA00004760"/>
    </source>
</evidence>
<organism evidence="15 16">
    <name type="scientific">Polistes dominula</name>
    <name type="common">European paper wasp</name>
    <name type="synonym">Vespa dominula</name>
    <dbReference type="NCBI Taxonomy" id="743375"/>
    <lineage>
        <taxon>Eukaryota</taxon>
        <taxon>Metazoa</taxon>
        <taxon>Ecdysozoa</taxon>
        <taxon>Arthropoda</taxon>
        <taxon>Hexapoda</taxon>
        <taxon>Insecta</taxon>
        <taxon>Pterygota</taxon>
        <taxon>Neoptera</taxon>
        <taxon>Endopterygota</taxon>
        <taxon>Hymenoptera</taxon>
        <taxon>Apocrita</taxon>
        <taxon>Aculeata</taxon>
        <taxon>Vespoidea</taxon>
        <taxon>Vespidae</taxon>
        <taxon>Polistinae</taxon>
        <taxon>Polistini</taxon>
        <taxon>Polistes</taxon>
    </lineage>
</organism>
<evidence type="ECO:0000256" key="9">
    <source>
        <dbReference type="ARBA" id="ARBA00023098"/>
    </source>
</evidence>
<keyword evidence="10 11" id="KW-0472">Membrane</keyword>
<evidence type="ECO:0000256" key="4">
    <source>
        <dbReference type="ARBA" id="ARBA00004991"/>
    </source>
</evidence>